<keyword evidence="3 8" id="KW-0819">tRNA processing</keyword>
<dbReference type="NCBIfam" id="NF008113">
    <property type="entry name" value="PRK10860.1"/>
    <property type="match status" value="1"/>
</dbReference>
<evidence type="ECO:0000256" key="1">
    <source>
        <dbReference type="ARBA" id="ARBA00010669"/>
    </source>
</evidence>
<dbReference type="CDD" id="cd01285">
    <property type="entry name" value="nucleoside_deaminase"/>
    <property type="match status" value="1"/>
</dbReference>
<organism evidence="10 11">
    <name type="scientific">Salinibacillus aidingensis</name>
    <dbReference type="NCBI Taxonomy" id="237684"/>
    <lineage>
        <taxon>Bacteria</taxon>
        <taxon>Bacillati</taxon>
        <taxon>Bacillota</taxon>
        <taxon>Bacilli</taxon>
        <taxon>Bacillales</taxon>
        <taxon>Bacillaceae</taxon>
        <taxon>Salinibacillus</taxon>
    </lineage>
</organism>
<evidence type="ECO:0000256" key="4">
    <source>
        <dbReference type="ARBA" id="ARBA00022723"/>
    </source>
</evidence>
<comment type="subunit">
    <text evidence="2 8">Homodimer.</text>
</comment>
<dbReference type="SUPFAM" id="SSF53927">
    <property type="entry name" value="Cytidine deaminase-like"/>
    <property type="match status" value="1"/>
</dbReference>
<keyword evidence="5 8" id="KW-0378">Hydrolase</keyword>
<dbReference type="Pfam" id="PF14437">
    <property type="entry name" value="MafB19-deam"/>
    <property type="match status" value="1"/>
</dbReference>
<reference evidence="11" key="1">
    <citation type="journal article" date="2019" name="Int. J. Syst. Evol. Microbiol.">
        <title>The Global Catalogue of Microorganisms (GCM) 10K type strain sequencing project: providing services to taxonomists for standard genome sequencing and annotation.</title>
        <authorList>
            <consortium name="The Broad Institute Genomics Platform"/>
            <consortium name="The Broad Institute Genome Sequencing Center for Infectious Disease"/>
            <person name="Wu L."/>
            <person name="Ma J."/>
        </authorList>
    </citation>
    <scope>NUCLEOTIDE SEQUENCE [LARGE SCALE GENOMIC DNA]</scope>
    <source>
        <strain evidence="11">JCM 12389</strain>
    </source>
</reference>
<dbReference type="RefSeq" id="WP_343843400.1">
    <property type="nucleotide sequence ID" value="NZ_BAAADO010000008.1"/>
</dbReference>
<comment type="catalytic activity">
    <reaction evidence="7 8">
        <text>adenosine(34) in tRNA + H2O + H(+) = inosine(34) in tRNA + NH4(+)</text>
        <dbReference type="Rhea" id="RHEA:43168"/>
        <dbReference type="Rhea" id="RHEA-COMP:10373"/>
        <dbReference type="Rhea" id="RHEA-COMP:10374"/>
        <dbReference type="ChEBI" id="CHEBI:15377"/>
        <dbReference type="ChEBI" id="CHEBI:15378"/>
        <dbReference type="ChEBI" id="CHEBI:28938"/>
        <dbReference type="ChEBI" id="CHEBI:74411"/>
        <dbReference type="ChEBI" id="CHEBI:82852"/>
        <dbReference type="EC" id="3.5.4.33"/>
    </reaction>
</comment>
<dbReference type="InterPro" id="IPR058535">
    <property type="entry name" value="MafB19-deam"/>
</dbReference>
<evidence type="ECO:0000256" key="7">
    <source>
        <dbReference type="ARBA" id="ARBA00048045"/>
    </source>
</evidence>
<name>A0ABP3LJR5_9BACI</name>
<comment type="function">
    <text evidence="8">Catalyzes the deamination of adenosine to inosine at the wobble position 34 of tRNA(Arg2).</text>
</comment>
<comment type="cofactor">
    <cofactor evidence="8">
        <name>Zn(2+)</name>
        <dbReference type="ChEBI" id="CHEBI:29105"/>
    </cofactor>
    <text evidence="8">Binds 1 zinc ion per subunit.</text>
</comment>
<evidence type="ECO:0000256" key="6">
    <source>
        <dbReference type="ARBA" id="ARBA00022833"/>
    </source>
</evidence>
<keyword evidence="4 8" id="KW-0479">Metal-binding</keyword>
<dbReference type="Proteomes" id="UP001500880">
    <property type="component" value="Unassembled WGS sequence"/>
</dbReference>
<dbReference type="InterPro" id="IPR002125">
    <property type="entry name" value="CMP_dCMP_dom"/>
</dbReference>
<proteinExistence type="inferred from homology"/>
<evidence type="ECO:0000313" key="11">
    <source>
        <dbReference type="Proteomes" id="UP001500880"/>
    </source>
</evidence>
<accession>A0ABP3LJR5</accession>
<evidence type="ECO:0000256" key="8">
    <source>
        <dbReference type="HAMAP-Rule" id="MF_00972"/>
    </source>
</evidence>
<feature type="binding site" evidence="8">
    <location>
        <position position="85"/>
    </location>
    <ligand>
        <name>Zn(2+)</name>
        <dbReference type="ChEBI" id="CHEBI:29105"/>
        <note>catalytic</note>
    </ligand>
</feature>
<dbReference type="PANTHER" id="PTHR11079:SF202">
    <property type="entry name" value="TRNA-SPECIFIC ADENOSINE DEAMINASE"/>
    <property type="match status" value="1"/>
</dbReference>
<comment type="similarity">
    <text evidence="1">Belongs to the cytidine and deoxycytidylate deaminase family. ADAT2 subfamily.</text>
</comment>
<keyword evidence="11" id="KW-1185">Reference proteome</keyword>
<feature type="binding site" evidence="8">
    <location>
        <position position="82"/>
    </location>
    <ligand>
        <name>Zn(2+)</name>
        <dbReference type="ChEBI" id="CHEBI:29105"/>
        <note>catalytic</note>
    </ligand>
</feature>
<dbReference type="PROSITE" id="PS00903">
    <property type="entry name" value="CYT_DCMP_DEAMINASES_1"/>
    <property type="match status" value="1"/>
</dbReference>
<dbReference type="InterPro" id="IPR016193">
    <property type="entry name" value="Cytidine_deaminase-like"/>
</dbReference>
<feature type="domain" description="CMP/dCMP-type deaminase" evidence="9">
    <location>
        <begin position="1"/>
        <end position="111"/>
    </location>
</feature>
<protein>
    <recommendedName>
        <fullName evidence="8">tRNA-specific adenosine deaminase</fullName>
        <ecNumber evidence="8">3.5.4.33</ecNumber>
    </recommendedName>
</protein>
<keyword evidence="6 8" id="KW-0862">Zinc</keyword>
<comment type="caution">
    <text evidence="10">The sequence shown here is derived from an EMBL/GenBank/DDBJ whole genome shotgun (WGS) entry which is preliminary data.</text>
</comment>
<evidence type="ECO:0000256" key="2">
    <source>
        <dbReference type="ARBA" id="ARBA00011738"/>
    </source>
</evidence>
<dbReference type="PROSITE" id="PS51747">
    <property type="entry name" value="CYT_DCMP_DEAMINASES_2"/>
    <property type="match status" value="1"/>
</dbReference>
<evidence type="ECO:0000259" key="9">
    <source>
        <dbReference type="PROSITE" id="PS51747"/>
    </source>
</evidence>
<dbReference type="HAMAP" id="MF_00972">
    <property type="entry name" value="tRNA_aden_deaminase"/>
    <property type="match status" value="1"/>
</dbReference>
<sequence length="154" mass="17201">MDHEKYMRIALNEAAKAEQADEVPIGAVIVKDDQIIARAGNLRETSQMAKGHAEFLAIEKANQVLNSWRLDDCLLYVTLEPCPMCAGAILQSRIPTVVFGAYDPKAGSCGSLVNLVQDSRFNHQAEVIPEVLQEECSLILKQFFKGLRERKRQD</sequence>
<feature type="active site" description="Proton donor" evidence="8">
    <location>
        <position position="54"/>
    </location>
</feature>
<feature type="binding site" evidence="8">
    <location>
        <position position="52"/>
    </location>
    <ligand>
        <name>Zn(2+)</name>
        <dbReference type="ChEBI" id="CHEBI:29105"/>
        <note>catalytic</note>
    </ligand>
</feature>
<evidence type="ECO:0000256" key="3">
    <source>
        <dbReference type="ARBA" id="ARBA00022694"/>
    </source>
</evidence>
<dbReference type="InterPro" id="IPR028883">
    <property type="entry name" value="tRNA_aden_deaminase"/>
</dbReference>
<evidence type="ECO:0000313" key="10">
    <source>
        <dbReference type="EMBL" id="GAA0502342.1"/>
    </source>
</evidence>
<evidence type="ECO:0000256" key="5">
    <source>
        <dbReference type="ARBA" id="ARBA00022801"/>
    </source>
</evidence>
<dbReference type="PANTHER" id="PTHR11079">
    <property type="entry name" value="CYTOSINE DEAMINASE FAMILY MEMBER"/>
    <property type="match status" value="1"/>
</dbReference>
<dbReference type="InterPro" id="IPR016192">
    <property type="entry name" value="APOBEC/CMP_deaminase_Zn-bd"/>
</dbReference>
<dbReference type="EC" id="3.5.4.33" evidence="8"/>
<gene>
    <name evidence="8 10" type="primary">tadA</name>
    <name evidence="10" type="ORF">GCM10008986_32440</name>
</gene>
<dbReference type="EMBL" id="BAAADO010000008">
    <property type="protein sequence ID" value="GAA0502342.1"/>
    <property type="molecule type" value="Genomic_DNA"/>
</dbReference>
<dbReference type="Gene3D" id="3.40.140.10">
    <property type="entry name" value="Cytidine Deaminase, domain 2"/>
    <property type="match status" value="1"/>
</dbReference>